<sequence>MDRPTSRDDQPHSPASTHTNVFDDEFEAGTPADDTRSIVADGFRPQVTSEESTTSTANDDVPAEHDQVFAKHTSTQDTPQLPPIRNSIAKGAISMDGPLHRSNDSDGQSAYASQALMHRASVASTNSFVTNGRSSTPMAGPSHPYAMYPQGTGPVRSPSNATSTVTRQPQRSYSGQRPTHPYTMYPQNLFEGEEPTSHTYNQQQIPVGFPGHGNGYTRQIGPDGEEQDIIGPDGHTEQLPPYSKYPEDSPKGFASPTPAVTTTPVSPPAQPHRTPSPVDPPLPLDILAAAATDNVSMVDRSPAAQNARASVQSATHSAMSSSPSSEQSGHKKWTHKTWTERRKTRVCGRIPLWLLILMAGLIIIFAIILGAAIGSIFTKAKKAEEEADHALQVTVTEVATLYDASIIPTPSDMLPLPTGSFSVQMGQPQDRNPGCLPQVDQQYAWSCDFRGPQDLQLGVRSNPSVASGLSMGELIPPNVSTATTPAYQYGMQPPNVDWRTMDLVIDHDQPSWGPAFHFQAQYNKLVILEAHSFPAGIHARKRDDHTGRLQDGQGLPRHQMEVVQGDRPWFCWWNSTFLEVYLYANQYSFAGNKSMNGASQTITLPLSTPTPTLPTPVTSRQQAKREPYSAAPTSPSPTYRRDDYRDSSSQPAFPRIVKVEERRIPGSPPPVCTQMVKLEDGTIVPANQDYEPIIVNLNEDDPSMADFAASHTGDISRRSILGSRGDPADGCHCQWVVT</sequence>
<feature type="transmembrane region" description="Helical" evidence="2">
    <location>
        <begin position="350"/>
        <end position="373"/>
    </location>
</feature>
<protein>
    <recommendedName>
        <fullName evidence="3">DUF7820 domain-containing protein</fullName>
    </recommendedName>
</protein>
<feature type="compositionally biased region" description="Low complexity" evidence="1">
    <location>
        <begin position="602"/>
        <end position="618"/>
    </location>
</feature>
<feature type="region of interest" description="Disordered" evidence="1">
    <location>
        <begin position="127"/>
        <end position="198"/>
    </location>
</feature>
<accession>A0A6A6WGD1</accession>
<keyword evidence="2" id="KW-1133">Transmembrane helix</keyword>
<evidence type="ECO:0000256" key="2">
    <source>
        <dbReference type="SAM" id="Phobius"/>
    </source>
</evidence>
<feature type="compositionally biased region" description="Polar residues" evidence="1">
    <location>
        <begin position="46"/>
        <end position="58"/>
    </location>
</feature>
<feature type="region of interest" description="Disordered" evidence="1">
    <location>
        <begin position="217"/>
        <end position="280"/>
    </location>
</feature>
<evidence type="ECO:0000313" key="4">
    <source>
        <dbReference type="EMBL" id="KAF2761269.1"/>
    </source>
</evidence>
<feature type="compositionally biased region" description="Low complexity" evidence="1">
    <location>
        <begin position="254"/>
        <end position="264"/>
    </location>
</feature>
<keyword evidence="5" id="KW-1185">Reference proteome</keyword>
<dbReference type="PANTHER" id="PTHR42078">
    <property type="entry name" value="GLUCAN 1, 4-ALPHA-GLUCOSIDASE"/>
    <property type="match status" value="1"/>
</dbReference>
<dbReference type="GeneID" id="54487649"/>
<evidence type="ECO:0000256" key="1">
    <source>
        <dbReference type="SAM" id="MobiDB-lite"/>
    </source>
</evidence>
<proteinExistence type="predicted"/>
<feature type="compositionally biased region" description="Polar residues" evidence="1">
    <location>
        <begin position="157"/>
        <end position="177"/>
    </location>
</feature>
<dbReference type="EMBL" id="ML996567">
    <property type="protein sequence ID" value="KAF2761269.1"/>
    <property type="molecule type" value="Genomic_DNA"/>
</dbReference>
<feature type="compositionally biased region" description="Polar residues" evidence="1">
    <location>
        <begin position="127"/>
        <end position="137"/>
    </location>
</feature>
<feature type="region of interest" description="Disordered" evidence="1">
    <location>
        <begin position="602"/>
        <end position="650"/>
    </location>
</feature>
<evidence type="ECO:0000259" key="3">
    <source>
        <dbReference type="Pfam" id="PF25130"/>
    </source>
</evidence>
<dbReference type="Pfam" id="PF25130">
    <property type="entry name" value="DUF7820"/>
    <property type="match status" value="1"/>
</dbReference>
<dbReference type="AlphaFoldDB" id="A0A6A6WGD1"/>
<dbReference type="InterPro" id="IPR056722">
    <property type="entry name" value="DUF7820"/>
</dbReference>
<feature type="compositionally biased region" description="Low complexity" evidence="1">
    <location>
        <begin position="628"/>
        <end position="638"/>
    </location>
</feature>
<name>A0A6A6WGD1_9PEZI</name>
<feature type="domain" description="DUF7820" evidence="3">
    <location>
        <begin position="398"/>
        <end position="736"/>
    </location>
</feature>
<evidence type="ECO:0000313" key="5">
    <source>
        <dbReference type="Proteomes" id="UP000799437"/>
    </source>
</evidence>
<dbReference type="RefSeq" id="XP_033603720.1">
    <property type="nucleotide sequence ID" value="XM_033746595.1"/>
</dbReference>
<dbReference type="Proteomes" id="UP000799437">
    <property type="component" value="Unassembled WGS sequence"/>
</dbReference>
<feature type="region of interest" description="Disordered" evidence="1">
    <location>
        <begin position="1"/>
        <end position="85"/>
    </location>
</feature>
<dbReference type="OrthoDB" id="5384459at2759"/>
<reference evidence="4" key="1">
    <citation type="journal article" date="2020" name="Stud. Mycol.">
        <title>101 Dothideomycetes genomes: a test case for predicting lifestyles and emergence of pathogens.</title>
        <authorList>
            <person name="Haridas S."/>
            <person name="Albert R."/>
            <person name="Binder M."/>
            <person name="Bloem J."/>
            <person name="Labutti K."/>
            <person name="Salamov A."/>
            <person name="Andreopoulos B."/>
            <person name="Baker S."/>
            <person name="Barry K."/>
            <person name="Bills G."/>
            <person name="Bluhm B."/>
            <person name="Cannon C."/>
            <person name="Castanera R."/>
            <person name="Culley D."/>
            <person name="Daum C."/>
            <person name="Ezra D."/>
            <person name="Gonzalez J."/>
            <person name="Henrissat B."/>
            <person name="Kuo A."/>
            <person name="Liang C."/>
            <person name="Lipzen A."/>
            <person name="Lutzoni F."/>
            <person name="Magnuson J."/>
            <person name="Mondo S."/>
            <person name="Nolan M."/>
            <person name="Ohm R."/>
            <person name="Pangilinan J."/>
            <person name="Park H.-J."/>
            <person name="Ramirez L."/>
            <person name="Alfaro M."/>
            <person name="Sun H."/>
            <person name="Tritt A."/>
            <person name="Yoshinaga Y."/>
            <person name="Zwiers L.-H."/>
            <person name="Turgeon B."/>
            <person name="Goodwin S."/>
            <person name="Spatafora J."/>
            <person name="Crous P."/>
            <person name="Grigoriev I."/>
        </authorList>
    </citation>
    <scope>NUCLEOTIDE SEQUENCE</scope>
    <source>
        <strain evidence="4">CBS 121739</strain>
    </source>
</reference>
<gene>
    <name evidence="4" type="ORF">EJ05DRAFT_497819</name>
</gene>
<keyword evidence="2" id="KW-0812">Transmembrane</keyword>
<organism evidence="4 5">
    <name type="scientific">Pseudovirgaria hyperparasitica</name>
    <dbReference type="NCBI Taxonomy" id="470096"/>
    <lineage>
        <taxon>Eukaryota</taxon>
        <taxon>Fungi</taxon>
        <taxon>Dikarya</taxon>
        <taxon>Ascomycota</taxon>
        <taxon>Pezizomycotina</taxon>
        <taxon>Dothideomycetes</taxon>
        <taxon>Dothideomycetes incertae sedis</taxon>
        <taxon>Acrospermales</taxon>
        <taxon>Acrospermaceae</taxon>
        <taxon>Pseudovirgaria</taxon>
    </lineage>
</organism>
<feature type="region of interest" description="Disordered" evidence="1">
    <location>
        <begin position="302"/>
        <end position="336"/>
    </location>
</feature>
<feature type="compositionally biased region" description="Low complexity" evidence="1">
    <location>
        <begin position="310"/>
        <end position="327"/>
    </location>
</feature>
<dbReference type="PANTHER" id="PTHR42078:SF1">
    <property type="entry name" value="GLUCAN 1, 4-ALPHA-GLUCOSIDASE"/>
    <property type="match status" value="1"/>
</dbReference>
<feature type="compositionally biased region" description="Basic and acidic residues" evidence="1">
    <location>
        <begin position="1"/>
        <end position="11"/>
    </location>
</feature>
<keyword evidence="2" id="KW-0472">Membrane</keyword>